<feature type="compositionally biased region" description="Low complexity" evidence="1">
    <location>
        <begin position="284"/>
        <end position="295"/>
    </location>
</feature>
<feature type="compositionally biased region" description="Basic and acidic residues" evidence="1">
    <location>
        <begin position="406"/>
        <end position="420"/>
    </location>
</feature>
<comment type="caution">
    <text evidence="2">The sequence shown here is derived from an EMBL/GenBank/DDBJ whole genome shotgun (WGS) entry which is preliminary data.</text>
</comment>
<dbReference type="AlphaFoldDB" id="A0A367L348"/>
<sequence>MSIELESLLLLHPRAWYYEHGSLVAMCSVALISISRVRRKLVVFFDDLRNFLFKQTSLFGGSPSPGYSSRRTTLDRGTAAPTGKQQQSNASSVSSKNIKAMQHLASMALVLTLYLAIWTSTSNAAPIPPIRGLTSGIAGGSSRESQSSKSKPGGSSSWIFSSSSIPSLDLSRRLKSQPKPELPARGTVNRLGPPVDRSRKPGPPVDRSRKPGPPVDRSRKPTGDPFSTVKTKPYMFLLPKPRPAASVKTPKKQEVAGFDKPVKQETGSLDRPSKLQGTSGELTQKQQQPVPQKQQYPPPLPAKQQAGVSVAGEQHVKESLKKQGAAPEEQQQNAEPPVTESREFKLANGDTYWTVKRVSQPLTDADVRPKDGGRHSKEVKDGSRHLKQITNVEAEEEEEEEEEGAEDFHSKIEELRKLLTDAESQLQGARPRRVLASEELNLADGGNQPSSPARRIRQPSPVDETADGRQPRILSSVDELEVANGKVYSSVSGGIRGRPLTVADRMFLSPRTRGREDVKATFREIDKAMSFVPVDLSNANPVATSRRTGRVSLASLKGLLAKKRGRKGENSPEAKKKLKMEDSMSEENAVTIPRRSRFARIKDALTRPFRKRRRNGAKTEKEKTQKKERKKERKTGKGEKNAEGKTGRDSSRSRTRLSTWLWDKKMGRRQKISR</sequence>
<dbReference type="EMBL" id="LKCN02000017">
    <property type="protein sequence ID" value="RCI08860.1"/>
    <property type="molecule type" value="Genomic_DNA"/>
</dbReference>
<feature type="region of interest" description="Disordered" evidence="1">
    <location>
        <begin position="136"/>
        <end position="162"/>
    </location>
</feature>
<name>A0A367L348_9HYPO</name>
<gene>
    <name evidence="2" type="ORF">L249_5002</name>
</gene>
<keyword evidence="3" id="KW-1185">Reference proteome</keyword>
<evidence type="ECO:0000313" key="2">
    <source>
        <dbReference type="EMBL" id="RCI08860.1"/>
    </source>
</evidence>
<evidence type="ECO:0000313" key="3">
    <source>
        <dbReference type="Proteomes" id="UP000253664"/>
    </source>
</evidence>
<evidence type="ECO:0000256" key="1">
    <source>
        <dbReference type="SAM" id="MobiDB-lite"/>
    </source>
</evidence>
<feature type="compositionally biased region" description="Basic and acidic residues" evidence="1">
    <location>
        <begin position="567"/>
        <end position="582"/>
    </location>
</feature>
<accession>A0A367L348</accession>
<dbReference type="Proteomes" id="UP000253664">
    <property type="component" value="Unassembled WGS sequence"/>
</dbReference>
<reference evidence="2 3" key="1">
    <citation type="journal article" date="2015" name="BMC Genomics">
        <title>Insights from the genome of Ophiocordyceps polyrhachis-furcata to pathogenicity and host specificity in insect fungi.</title>
        <authorList>
            <person name="Wichadakul D."/>
            <person name="Kobmoo N."/>
            <person name="Ingsriswang S."/>
            <person name="Tangphatsornruang S."/>
            <person name="Chantasingh D."/>
            <person name="Luangsa-ard J.J."/>
            <person name="Eurwilaichitr L."/>
        </authorList>
    </citation>
    <scope>NUCLEOTIDE SEQUENCE [LARGE SCALE GENOMIC DNA]</scope>
    <source>
        <strain evidence="2 3">BCC 54312</strain>
    </source>
</reference>
<feature type="compositionally biased region" description="Polar residues" evidence="1">
    <location>
        <begin position="83"/>
        <end position="94"/>
    </location>
</feature>
<feature type="region of interest" description="Disordered" evidence="1">
    <location>
        <begin position="363"/>
        <end position="476"/>
    </location>
</feature>
<feature type="region of interest" description="Disordered" evidence="1">
    <location>
        <begin position="174"/>
        <end position="348"/>
    </location>
</feature>
<feature type="compositionally biased region" description="Basic and acidic residues" evidence="1">
    <location>
        <begin position="635"/>
        <end position="652"/>
    </location>
</feature>
<protein>
    <submittedName>
        <fullName evidence="2">Uncharacterized protein</fullName>
    </submittedName>
</protein>
<feature type="compositionally biased region" description="Acidic residues" evidence="1">
    <location>
        <begin position="393"/>
        <end position="405"/>
    </location>
</feature>
<organism evidence="2 3">
    <name type="scientific">Ophiocordyceps polyrhachis-furcata BCC 54312</name>
    <dbReference type="NCBI Taxonomy" id="1330021"/>
    <lineage>
        <taxon>Eukaryota</taxon>
        <taxon>Fungi</taxon>
        <taxon>Dikarya</taxon>
        <taxon>Ascomycota</taxon>
        <taxon>Pezizomycotina</taxon>
        <taxon>Sordariomycetes</taxon>
        <taxon>Hypocreomycetidae</taxon>
        <taxon>Hypocreales</taxon>
        <taxon>Ophiocordycipitaceae</taxon>
        <taxon>Ophiocordyceps</taxon>
    </lineage>
</organism>
<feature type="region of interest" description="Disordered" evidence="1">
    <location>
        <begin position="560"/>
        <end position="674"/>
    </location>
</feature>
<feature type="region of interest" description="Disordered" evidence="1">
    <location>
        <begin position="61"/>
        <end position="94"/>
    </location>
</feature>
<feature type="compositionally biased region" description="Basic and acidic residues" evidence="1">
    <location>
        <begin position="365"/>
        <end position="384"/>
    </location>
</feature>
<dbReference type="OrthoDB" id="4927895at2759"/>
<feature type="compositionally biased region" description="Low complexity" evidence="1">
    <location>
        <begin position="141"/>
        <end position="162"/>
    </location>
</feature>
<proteinExistence type="predicted"/>